<dbReference type="OrthoDB" id="996425at2"/>
<keyword evidence="1" id="KW-0732">Signal</keyword>
<dbReference type="EMBL" id="CAADJA010000002">
    <property type="protein sequence ID" value="VFS52893.1"/>
    <property type="molecule type" value="Genomic_DNA"/>
</dbReference>
<evidence type="ECO:0000313" key="3">
    <source>
        <dbReference type="Proteomes" id="UP000373449"/>
    </source>
</evidence>
<dbReference type="Proteomes" id="UP000373449">
    <property type="component" value="Unassembled WGS sequence"/>
</dbReference>
<organism evidence="2 3">
    <name type="scientific">Budvicia aquatica</name>
    <dbReference type="NCBI Taxonomy" id="82979"/>
    <lineage>
        <taxon>Bacteria</taxon>
        <taxon>Pseudomonadati</taxon>
        <taxon>Pseudomonadota</taxon>
        <taxon>Gammaproteobacteria</taxon>
        <taxon>Enterobacterales</taxon>
        <taxon>Budviciaceae</taxon>
        <taxon>Budvicia</taxon>
    </lineage>
</organism>
<name>A0A484ZZR0_9GAMM</name>
<sequence>MNYKHVAPLLWSSLLLVSLSTALPVQANDPLPKLEQTRLFTQIAHNCQDVDMQNWQHPTRKVLTNPSSEILQIKLCNDKSYPVFFLRLKYDPRGQTSNYYKPLYKKMRKANGNHPYTIVSVEDNLIMNISYRSMGMADVDYQRYQP</sequence>
<proteinExistence type="predicted"/>
<reference evidence="2 3" key="1">
    <citation type="submission" date="2019-03" db="EMBL/GenBank/DDBJ databases">
        <authorList>
            <consortium name="Pathogen Informatics"/>
        </authorList>
    </citation>
    <scope>NUCLEOTIDE SEQUENCE [LARGE SCALE GENOMIC DNA]</scope>
    <source>
        <strain evidence="2 3">NCTC12282</strain>
    </source>
</reference>
<evidence type="ECO:0000256" key="1">
    <source>
        <dbReference type="SAM" id="SignalP"/>
    </source>
</evidence>
<gene>
    <name evidence="2" type="ORF">NCTC12282_06101</name>
</gene>
<feature type="signal peptide" evidence="1">
    <location>
        <begin position="1"/>
        <end position="27"/>
    </location>
</feature>
<dbReference type="RefSeq" id="WP_036017072.1">
    <property type="nucleotide sequence ID" value="NZ_CAADJA010000002.1"/>
</dbReference>
<protein>
    <submittedName>
        <fullName evidence="2">Uncharacterized protein</fullName>
    </submittedName>
</protein>
<accession>A0A484ZZR0</accession>
<evidence type="ECO:0000313" key="2">
    <source>
        <dbReference type="EMBL" id="VFS52893.1"/>
    </source>
</evidence>
<feature type="chain" id="PRO_5019819133" evidence="1">
    <location>
        <begin position="28"/>
        <end position="146"/>
    </location>
</feature>
<dbReference type="AlphaFoldDB" id="A0A484ZZR0"/>